<feature type="domain" description="ATP-dependent DNA ligase family profile" evidence="7">
    <location>
        <begin position="72"/>
        <end position="229"/>
    </location>
</feature>
<name>V5EPE5_PHOLE</name>
<dbReference type="Pfam" id="PF14743">
    <property type="entry name" value="DNA_ligase_OB_2"/>
    <property type="match status" value="1"/>
</dbReference>
<feature type="domain" description="DNA ligase OB-like" evidence="8">
    <location>
        <begin position="243"/>
        <end position="308"/>
    </location>
</feature>
<proteinExistence type="predicted"/>
<evidence type="ECO:0000256" key="6">
    <source>
        <dbReference type="ARBA" id="ARBA00034003"/>
    </source>
</evidence>
<dbReference type="GO" id="GO:0006281">
    <property type="term" value="P:DNA repair"/>
    <property type="evidence" value="ECO:0007669"/>
    <property type="project" value="UniProtKB-KW"/>
</dbReference>
<evidence type="ECO:0000259" key="8">
    <source>
        <dbReference type="Pfam" id="PF14743"/>
    </source>
</evidence>
<dbReference type="GO" id="GO:0006260">
    <property type="term" value="P:DNA replication"/>
    <property type="evidence" value="ECO:0007669"/>
    <property type="project" value="UniProtKB-KW"/>
</dbReference>
<keyword evidence="2 9" id="KW-0436">Ligase</keyword>
<dbReference type="Gene3D" id="3.30.470.30">
    <property type="entry name" value="DNA ligase/mRNA capping enzyme"/>
    <property type="match status" value="1"/>
</dbReference>
<reference evidence="10" key="1">
    <citation type="submission" date="2012-12" db="EMBL/GenBank/DDBJ databases">
        <title>Genome Sequence of Photobacterium leiognathi lrivu.4.1.</title>
        <authorList>
            <person name="Urbanczyk H."/>
            <person name="Ogura Y."/>
            <person name="Hayashi T."/>
            <person name="Dunlap P.V."/>
        </authorList>
    </citation>
    <scope>NUCLEOTIDE SEQUENCE [LARGE SCALE GENOMIC DNA]</scope>
    <source>
        <strain evidence="10">lrivu.4.1</strain>
    </source>
</reference>
<evidence type="ECO:0000313" key="10">
    <source>
        <dbReference type="Proteomes" id="UP000030675"/>
    </source>
</evidence>
<dbReference type="GO" id="GO:0003910">
    <property type="term" value="F:DNA ligase (ATP) activity"/>
    <property type="evidence" value="ECO:0007669"/>
    <property type="project" value="UniProtKB-EC"/>
</dbReference>
<dbReference type="AlphaFoldDB" id="V5EPE5"/>
<dbReference type="InterPro" id="IPR012310">
    <property type="entry name" value="DNA_ligase_ATP-dep_cent"/>
</dbReference>
<comment type="catalytic activity">
    <reaction evidence="6">
        <text>ATP + (deoxyribonucleotide)n-3'-hydroxyl + 5'-phospho-(deoxyribonucleotide)m = (deoxyribonucleotide)n+m + AMP + diphosphate.</text>
        <dbReference type="EC" id="6.5.1.1"/>
    </reaction>
</comment>
<sequence length="313" mass="35534">MTYIVTPDRCSHKNYVKAINTSLAPLAALVMLTLSFSANAELKIMKAKSLDIQKITGNNIDTAYLDFAISEYLISEKLDGIRAYWNGNELITRSGNKIHAPDWFTAHFPTTPLDGELWIERGKFQLLTQIVMDKTPNEDAWLSVKYMVFDLPLSPLPFEQRYQDLQQLISAISTQNDYLFAIEQKSVDDLTILTQWLDIVVNNHGEGLMLQHRDNQYVAGRTNQLLKLKQHQDAEAIVIGYEEGNGKYQGQMGAVWVKTASNETFKIGSGFTDQQRKSPPAIGTTIQYRFNGYTDRGIPRFARFSRIRLSPDS</sequence>
<protein>
    <submittedName>
        <fullName evidence="9">DNA ligase</fullName>
    </submittedName>
</protein>
<dbReference type="SUPFAM" id="SSF50249">
    <property type="entry name" value="Nucleic acid-binding proteins"/>
    <property type="match status" value="1"/>
</dbReference>
<accession>V5EPE5</accession>
<dbReference type="PANTHER" id="PTHR47810:SF1">
    <property type="entry name" value="DNA LIGASE B"/>
    <property type="match status" value="1"/>
</dbReference>
<dbReference type="PANTHER" id="PTHR47810">
    <property type="entry name" value="DNA LIGASE"/>
    <property type="match status" value="1"/>
</dbReference>
<dbReference type="Proteomes" id="UP000030675">
    <property type="component" value="Unassembled WGS sequence"/>
</dbReference>
<dbReference type="GO" id="GO:0005524">
    <property type="term" value="F:ATP binding"/>
    <property type="evidence" value="ECO:0007669"/>
    <property type="project" value="InterPro"/>
</dbReference>
<organism evidence="9 10">
    <name type="scientific">Photobacterium leiognathi lrivu.4.1</name>
    <dbReference type="NCBI Taxonomy" id="1248232"/>
    <lineage>
        <taxon>Bacteria</taxon>
        <taxon>Pseudomonadati</taxon>
        <taxon>Pseudomonadota</taxon>
        <taxon>Gammaproteobacteria</taxon>
        <taxon>Vibrionales</taxon>
        <taxon>Vibrionaceae</taxon>
        <taxon>Photobacterium</taxon>
    </lineage>
</organism>
<evidence type="ECO:0000313" key="9">
    <source>
        <dbReference type="EMBL" id="GAD31616.1"/>
    </source>
</evidence>
<dbReference type="InterPro" id="IPR029319">
    <property type="entry name" value="DNA_ligase_OB"/>
</dbReference>
<dbReference type="Gene3D" id="2.40.50.140">
    <property type="entry name" value="Nucleic acid-binding proteins"/>
    <property type="match status" value="1"/>
</dbReference>
<evidence type="ECO:0000256" key="2">
    <source>
        <dbReference type="ARBA" id="ARBA00022598"/>
    </source>
</evidence>
<dbReference type="RefSeq" id="WP_023934490.1">
    <property type="nucleotide sequence ID" value="NZ_DF196821.1"/>
</dbReference>
<dbReference type="Pfam" id="PF01068">
    <property type="entry name" value="DNA_ligase_A_M"/>
    <property type="match status" value="1"/>
</dbReference>
<dbReference type="NCBIfam" id="NF006592">
    <property type="entry name" value="PRK09125.1"/>
    <property type="match status" value="1"/>
</dbReference>
<dbReference type="EMBL" id="DF196821">
    <property type="protein sequence ID" value="GAD31616.1"/>
    <property type="molecule type" value="Genomic_DNA"/>
</dbReference>
<comment type="cofactor">
    <cofactor evidence="1">
        <name>a divalent metal cation</name>
        <dbReference type="ChEBI" id="CHEBI:60240"/>
    </cofactor>
</comment>
<dbReference type="InterPro" id="IPR050326">
    <property type="entry name" value="NAD_dep_DNA_ligaseB"/>
</dbReference>
<gene>
    <name evidence="9" type="ORF">PLEI_3279</name>
</gene>
<evidence type="ECO:0000256" key="3">
    <source>
        <dbReference type="ARBA" id="ARBA00022705"/>
    </source>
</evidence>
<evidence type="ECO:0000256" key="4">
    <source>
        <dbReference type="ARBA" id="ARBA00022763"/>
    </source>
</evidence>
<keyword evidence="5" id="KW-0234">DNA repair</keyword>
<keyword evidence="4" id="KW-0227">DNA damage</keyword>
<dbReference type="HOGENOM" id="CLU_021047_0_0_6"/>
<dbReference type="CDD" id="cd07896">
    <property type="entry name" value="Adenylation_kDNA_ligase_like"/>
    <property type="match status" value="1"/>
</dbReference>
<evidence type="ECO:0000256" key="5">
    <source>
        <dbReference type="ARBA" id="ARBA00023204"/>
    </source>
</evidence>
<dbReference type="eggNOG" id="COG1793">
    <property type="taxonomic scope" value="Bacteria"/>
</dbReference>
<dbReference type="Gene3D" id="3.30.1490.70">
    <property type="match status" value="1"/>
</dbReference>
<keyword evidence="3" id="KW-0235">DNA replication</keyword>
<evidence type="ECO:0000256" key="1">
    <source>
        <dbReference type="ARBA" id="ARBA00001968"/>
    </source>
</evidence>
<dbReference type="CDD" id="cd08041">
    <property type="entry name" value="OBF_kDNA_ligase_like"/>
    <property type="match status" value="1"/>
</dbReference>
<dbReference type="SUPFAM" id="SSF56091">
    <property type="entry name" value="DNA ligase/mRNA capping enzyme, catalytic domain"/>
    <property type="match status" value="1"/>
</dbReference>
<evidence type="ECO:0000259" key="7">
    <source>
        <dbReference type="Pfam" id="PF01068"/>
    </source>
</evidence>
<dbReference type="InterPro" id="IPR012340">
    <property type="entry name" value="NA-bd_OB-fold"/>
</dbReference>
<dbReference type="GO" id="GO:0006310">
    <property type="term" value="P:DNA recombination"/>
    <property type="evidence" value="ECO:0007669"/>
    <property type="project" value="InterPro"/>
</dbReference>